<organism evidence="1">
    <name type="scientific">Streptococcus salivarius</name>
    <dbReference type="NCBI Taxonomy" id="1304"/>
    <lineage>
        <taxon>Bacteria</taxon>
        <taxon>Bacillati</taxon>
        <taxon>Bacillota</taxon>
        <taxon>Bacilli</taxon>
        <taxon>Lactobacillales</taxon>
        <taxon>Streptococcaceae</taxon>
        <taxon>Streptococcus</taxon>
    </lineage>
</organism>
<evidence type="ECO:0000313" key="1">
    <source>
        <dbReference type="EMBL" id="SCW20700.1"/>
    </source>
</evidence>
<dbReference type="AlphaFoldDB" id="A0A1R3T923"/>
<protein>
    <submittedName>
        <fullName evidence="1">Uncharacterized protein</fullName>
    </submittedName>
</protein>
<name>A0A1R3T923_STRSL</name>
<dbReference type="EMBL" id="LT622828">
    <property type="protein sequence ID" value="SCW20700.1"/>
    <property type="molecule type" value="Genomic_DNA"/>
</dbReference>
<proteinExistence type="predicted"/>
<dbReference type="RefSeq" id="WP_227853302.1">
    <property type="nucleotide sequence ID" value="NZ_LR822045.1"/>
</dbReference>
<reference evidence="1" key="1">
    <citation type="submission" date="2016-08" db="EMBL/GenBank/DDBJ databases">
        <authorList>
            <person name="Seilhamer J.J."/>
        </authorList>
    </citation>
    <scope>NUCLEOTIDE SEQUENCE</scope>
    <source>
        <strain evidence="1">F1-8</strain>
    </source>
</reference>
<accession>A0A1R3T923</accession>
<sequence>MDSEMAYVARIHLKRNNDNVRKELIDFCLNGSKQYLALGWSRLSSDIKKDDFQEYYNRIKEERGRANSAINVFRDTKADDLFWTRDLNGNYWICRVRSQVEVVCDEYLDIGAIIPVEAYNIGMQVPGQIKSSFNRPRGGTVERIHDKIIIEYSKKIFNQMSKSKFYKVIPFEGRLLDNLPDFDLEELVISYLQIKENYYVLSNSIANKSTTIKIECEMISRDVDNPRKAVVQVKGRKAKELDALEFKQYVEKGYIVYLYAPLVINLDQLKNVVRITDKDLLDFYKNNKSILPASITQWEDLFIDVI</sequence>
<reference evidence="1" key="2">
    <citation type="submission" date="2017-02" db="EMBL/GenBank/DDBJ databases">
        <title>Diversity of integrative and conjugative elements of Streptococcus salivarius and their intra- and interspecies transfer.</title>
        <authorList>
            <person name="Dahmane N."/>
            <person name="Libante V."/>
            <person name="Charron-Bourgoin F."/>
            <person name="Guedon E."/>
            <person name="Guedon G."/>
            <person name="Leblond-Bourget N."/>
            <person name="Payot S."/>
        </authorList>
    </citation>
    <scope>NUCLEOTIDE SEQUENCE</scope>
    <source>
        <strain evidence="1">F1-8</strain>
    </source>
</reference>